<evidence type="ECO:0000313" key="2">
    <source>
        <dbReference type="Proteomes" id="UP001163831"/>
    </source>
</evidence>
<protein>
    <submittedName>
        <fullName evidence="1">DUF2849 domain-containing protein</fullName>
    </submittedName>
</protein>
<accession>A0ABY6GM56</accession>
<keyword evidence="2" id="KW-1185">Reference proteome</keyword>
<name>A0ABY6GM56_9PROT</name>
<sequence>MKRSIRIADDNKVVITGNRLKDGRIVWLTEAGGWSDSIYDARQLDSDVFQTYLDDASKRAAGDGIIDVYEVPVTPGHPPSPISMRERIRAFGPTTHPQFAVKSTS</sequence>
<dbReference type="InterPro" id="IPR021270">
    <property type="entry name" value="DUF2849"/>
</dbReference>
<organism evidence="1 2">
    <name type="scientific">Candidatus Kirkpatrickella diaphorinae</name>
    <dbReference type="NCBI Taxonomy" id="2984322"/>
    <lineage>
        <taxon>Bacteria</taxon>
        <taxon>Pseudomonadati</taxon>
        <taxon>Pseudomonadota</taxon>
        <taxon>Alphaproteobacteria</taxon>
        <taxon>Acetobacterales</taxon>
        <taxon>Acetobacteraceae</taxon>
        <taxon>Candidatus Kirkpatrickella</taxon>
    </lineage>
</organism>
<dbReference type="EMBL" id="CP107052">
    <property type="protein sequence ID" value="UYH51928.1"/>
    <property type="molecule type" value="Genomic_DNA"/>
</dbReference>
<dbReference type="RefSeq" id="WP_319807523.1">
    <property type="nucleotide sequence ID" value="NZ_CP107052.1"/>
</dbReference>
<dbReference type="Pfam" id="PF11011">
    <property type="entry name" value="DUF2849"/>
    <property type="match status" value="1"/>
</dbReference>
<dbReference type="Proteomes" id="UP001163831">
    <property type="component" value="Chromosome"/>
</dbReference>
<evidence type="ECO:0000313" key="1">
    <source>
        <dbReference type="EMBL" id="UYH51928.1"/>
    </source>
</evidence>
<reference evidence="1" key="1">
    <citation type="submission" date="2022-10" db="EMBL/GenBank/DDBJ databases">
        <title>Candidatus Kirkpatrella diaphorinas gen. nov., sp. nov., an uncultured endosymbiont identified in a population of Diaphorina citri from Hawaii.</title>
        <authorList>
            <person name="Henry E.M."/>
            <person name="Carlson C.R."/>
            <person name="Kuo Y.-W."/>
        </authorList>
    </citation>
    <scope>NUCLEOTIDE SEQUENCE</scope>
    <source>
        <strain evidence="1">CADCRV1</strain>
    </source>
</reference>
<gene>
    <name evidence="1" type="ORF">N5W20_03460</name>
</gene>
<proteinExistence type="predicted"/>